<dbReference type="Pfam" id="PF00005">
    <property type="entry name" value="ABC_tran"/>
    <property type="match status" value="1"/>
</dbReference>
<accession>A0A2K9DZB1</accession>
<dbReference type="GO" id="GO:0022857">
    <property type="term" value="F:transmembrane transporter activity"/>
    <property type="evidence" value="ECO:0007669"/>
    <property type="project" value="UniProtKB-ARBA"/>
</dbReference>
<dbReference type="EC" id="3.6.3.-" evidence="6"/>
<dbReference type="CDD" id="cd03255">
    <property type="entry name" value="ABC_MJ0796_LolCDE_FtsE"/>
    <property type="match status" value="1"/>
</dbReference>
<dbReference type="SMART" id="SM00382">
    <property type="entry name" value="AAA"/>
    <property type="match status" value="1"/>
</dbReference>
<evidence type="ECO:0000259" key="5">
    <source>
        <dbReference type="PROSITE" id="PS50893"/>
    </source>
</evidence>
<dbReference type="InterPro" id="IPR027417">
    <property type="entry name" value="P-loop_NTPase"/>
</dbReference>
<evidence type="ECO:0000313" key="7">
    <source>
        <dbReference type="Proteomes" id="UP000233534"/>
    </source>
</evidence>
<dbReference type="SUPFAM" id="SSF52540">
    <property type="entry name" value="P-loop containing nucleoside triphosphate hydrolases"/>
    <property type="match status" value="1"/>
</dbReference>
<dbReference type="PROSITE" id="PS00211">
    <property type="entry name" value="ABC_TRANSPORTER_1"/>
    <property type="match status" value="1"/>
</dbReference>
<keyword evidence="7" id="KW-1185">Reference proteome</keyword>
<dbReference type="PROSITE" id="PS50893">
    <property type="entry name" value="ABC_TRANSPORTER_2"/>
    <property type="match status" value="1"/>
</dbReference>
<evidence type="ECO:0000256" key="2">
    <source>
        <dbReference type="ARBA" id="ARBA00022448"/>
    </source>
</evidence>
<dbReference type="InterPro" id="IPR017871">
    <property type="entry name" value="ABC_transporter-like_CS"/>
</dbReference>
<feature type="domain" description="ABC transporter" evidence="5">
    <location>
        <begin position="10"/>
        <end position="244"/>
    </location>
</feature>
<dbReference type="PANTHER" id="PTHR42798:SF7">
    <property type="entry name" value="ALPHA-D-RIBOSE 1-METHYLPHOSPHONATE 5-TRIPHOSPHATE SYNTHASE SUBUNIT PHNL"/>
    <property type="match status" value="1"/>
</dbReference>
<protein>
    <submittedName>
        <fullName evidence="6">Macrolide export ATP-binding/permease protein MacB</fullName>
        <ecNumber evidence="6">3.6.3.-</ecNumber>
    </submittedName>
</protein>
<dbReference type="GO" id="GO:0098796">
    <property type="term" value="C:membrane protein complex"/>
    <property type="evidence" value="ECO:0007669"/>
    <property type="project" value="UniProtKB-ARBA"/>
</dbReference>
<sequence>MGEESDMEIIRLENIGKIYGKDSYKTIALQNVNLKINAGEFVSIMGASGSGKSTLLNIIGCMDIPTSGSYYLKGSLVNGYGNSKLSKIRGSVISFVFQHFALLNEYTVYENVELPLLNIKISRREKKERIYHYLEQLKIKDLANKKPTQISGGQQQRVAIARALVSEPEIILADEPTGALDQKTGIELLEIMKAINNEGKTLIIVTHDNKVASYSKRIITITDGKIDSDVTNNSDLEEKISKSS</sequence>
<dbReference type="GO" id="GO:0016887">
    <property type="term" value="F:ATP hydrolysis activity"/>
    <property type="evidence" value="ECO:0007669"/>
    <property type="project" value="InterPro"/>
</dbReference>
<dbReference type="FunFam" id="3.40.50.300:FF:000032">
    <property type="entry name" value="Export ABC transporter ATP-binding protein"/>
    <property type="match status" value="1"/>
</dbReference>
<organism evidence="6 7">
    <name type="scientific">Acetivibrio saccincola</name>
    <dbReference type="NCBI Taxonomy" id="1677857"/>
    <lineage>
        <taxon>Bacteria</taxon>
        <taxon>Bacillati</taxon>
        <taxon>Bacillota</taxon>
        <taxon>Clostridia</taxon>
        <taxon>Eubacteriales</taxon>
        <taxon>Oscillospiraceae</taxon>
        <taxon>Acetivibrio</taxon>
    </lineage>
</organism>
<keyword evidence="6" id="KW-0378">Hydrolase</keyword>
<evidence type="ECO:0000256" key="4">
    <source>
        <dbReference type="ARBA" id="ARBA00022840"/>
    </source>
</evidence>
<dbReference type="Proteomes" id="UP000233534">
    <property type="component" value="Chromosome"/>
</dbReference>
<reference evidence="6 7" key="1">
    <citation type="submission" date="2017-12" db="EMBL/GenBank/DDBJ databases">
        <title>Complete genome sequence of Herbivorax saccincola GGR1, a novel Cellulosome-producing hydrolytic bacterium in a thermophilic biogas plant, established by Illumina and Nanopore MinION sequencing.</title>
        <authorList>
            <person name="Pechtl A."/>
            <person name="Ruckert C."/>
            <person name="Koeck D.E."/>
            <person name="Maus I."/>
            <person name="Winkler A."/>
            <person name="Kalinowski J."/>
            <person name="Puhler A."/>
            <person name="Schwarz W.W."/>
            <person name="Zverlov V.V."/>
            <person name="Schluter A."/>
            <person name="Liebl W."/>
        </authorList>
    </citation>
    <scope>NUCLEOTIDE SEQUENCE [LARGE SCALE GENOMIC DNA]</scope>
    <source>
        <strain evidence="7">SR1</strain>
    </source>
</reference>
<gene>
    <name evidence="6" type="primary">macB1</name>
    <name evidence="6" type="ORF">HVS_04600</name>
</gene>
<dbReference type="PANTHER" id="PTHR42798">
    <property type="entry name" value="LIPOPROTEIN-RELEASING SYSTEM ATP-BINDING PROTEIN LOLD"/>
    <property type="match status" value="1"/>
</dbReference>
<dbReference type="AlphaFoldDB" id="A0A2K9DZB1"/>
<keyword evidence="4 6" id="KW-0067">ATP-binding</keyword>
<dbReference type="GO" id="GO:0005524">
    <property type="term" value="F:ATP binding"/>
    <property type="evidence" value="ECO:0007669"/>
    <property type="project" value="UniProtKB-KW"/>
</dbReference>
<proteinExistence type="inferred from homology"/>
<evidence type="ECO:0000256" key="1">
    <source>
        <dbReference type="ARBA" id="ARBA00005417"/>
    </source>
</evidence>
<keyword evidence="3" id="KW-0547">Nucleotide-binding</keyword>
<comment type="similarity">
    <text evidence="1">Belongs to the ABC transporter superfamily.</text>
</comment>
<dbReference type="InterPro" id="IPR003439">
    <property type="entry name" value="ABC_transporter-like_ATP-bd"/>
</dbReference>
<dbReference type="KEGG" id="hsc:HVS_04600"/>
<dbReference type="EMBL" id="CP025197">
    <property type="protein sequence ID" value="AUG56857.1"/>
    <property type="molecule type" value="Genomic_DNA"/>
</dbReference>
<dbReference type="Gene3D" id="3.40.50.300">
    <property type="entry name" value="P-loop containing nucleotide triphosphate hydrolases"/>
    <property type="match status" value="1"/>
</dbReference>
<evidence type="ECO:0000313" key="6">
    <source>
        <dbReference type="EMBL" id="AUG56857.1"/>
    </source>
</evidence>
<evidence type="ECO:0000256" key="3">
    <source>
        <dbReference type="ARBA" id="ARBA00022741"/>
    </source>
</evidence>
<dbReference type="InterPro" id="IPR017911">
    <property type="entry name" value="MacB-like_ATP-bd"/>
</dbReference>
<keyword evidence="2" id="KW-0813">Transport</keyword>
<dbReference type="InterPro" id="IPR003593">
    <property type="entry name" value="AAA+_ATPase"/>
</dbReference>
<name>A0A2K9DZB1_9FIRM</name>